<protein>
    <recommendedName>
        <fullName evidence="2">Thioredoxin domain-containing protein</fullName>
    </recommendedName>
</protein>
<dbReference type="PROSITE" id="PS51352">
    <property type="entry name" value="THIOREDOXIN_2"/>
    <property type="match status" value="1"/>
</dbReference>
<dbReference type="Pfam" id="PF00085">
    <property type="entry name" value="Thioredoxin"/>
    <property type="match status" value="1"/>
</dbReference>
<dbReference type="PROSITE" id="PS00194">
    <property type="entry name" value="THIOREDOXIN_1"/>
    <property type="match status" value="1"/>
</dbReference>
<dbReference type="SUPFAM" id="SSF52833">
    <property type="entry name" value="Thioredoxin-like"/>
    <property type="match status" value="1"/>
</dbReference>
<feature type="compositionally biased region" description="Basic residues" evidence="1">
    <location>
        <begin position="111"/>
        <end position="132"/>
    </location>
</feature>
<feature type="region of interest" description="Disordered" evidence="1">
    <location>
        <begin position="104"/>
        <end position="132"/>
    </location>
</feature>
<sequence length="132" mass="15046">MEFLEAKDQSEVKKLMKEKPIIIFFHSTGCPHCTNTMPHWKELCSKKAEYGLGDTKMISVGDSAIPSDAGVSGVPHFRKISKSGKVSDVLGEKLSVKELVDSLKKMDGGSRRTRRRHSRRLVRRVRKTRHRR</sequence>
<dbReference type="CDD" id="cd02947">
    <property type="entry name" value="TRX_family"/>
    <property type="match status" value="1"/>
</dbReference>
<name>A0A6C0B365_9ZZZZ</name>
<dbReference type="InterPro" id="IPR017937">
    <property type="entry name" value="Thioredoxin_CS"/>
</dbReference>
<dbReference type="AlphaFoldDB" id="A0A6C0B365"/>
<dbReference type="InterPro" id="IPR013766">
    <property type="entry name" value="Thioredoxin_domain"/>
</dbReference>
<evidence type="ECO:0000256" key="1">
    <source>
        <dbReference type="SAM" id="MobiDB-lite"/>
    </source>
</evidence>
<reference evidence="3" key="1">
    <citation type="journal article" date="2020" name="Nature">
        <title>Giant virus diversity and host interactions through global metagenomics.</title>
        <authorList>
            <person name="Schulz F."/>
            <person name="Roux S."/>
            <person name="Paez-Espino D."/>
            <person name="Jungbluth S."/>
            <person name="Walsh D.A."/>
            <person name="Denef V.J."/>
            <person name="McMahon K.D."/>
            <person name="Konstantinidis K.T."/>
            <person name="Eloe-Fadrosh E.A."/>
            <person name="Kyrpides N.C."/>
            <person name="Woyke T."/>
        </authorList>
    </citation>
    <scope>NUCLEOTIDE SEQUENCE</scope>
    <source>
        <strain evidence="3">GVMAG-M-3300009185-7</strain>
    </source>
</reference>
<evidence type="ECO:0000313" key="3">
    <source>
        <dbReference type="EMBL" id="QHS85968.1"/>
    </source>
</evidence>
<dbReference type="EMBL" id="MN739050">
    <property type="protein sequence ID" value="QHS85968.1"/>
    <property type="molecule type" value="Genomic_DNA"/>
</dbReference>
<accession>A0A6C0B365</accession>
<dbReference type="InterPro" id="IPR036249">
    <property type="entry name" value="Thioredoxin-like_sf"/>
</dbReference>
<feature type="domain" description="Thioredoxin" evidence="2">
    <location>
        <begin position="1"/>
        <end position="108"/>
    </location>
</feature>
<dbReference type="Gene3D" id="3.40.30.10">
    <property type="entry name" value="Glutaredoxin"/>
    <property type="match status" value="1"/>
</dbReference>
<evidence type="ECO:0000259" key="2">
    <source>
        <dbReference type="PROSITE" id="PS51352"/>
    </source>
</evidence>
<proteinExistence type="predicted"/>
<organism evidence="3">
    <name type="scientific">viral metagenome</name>
    <dbReference type="NCBI Taxonomy" id="1070528"/>
    <lineage>
        <taxon>unclassified sequences</taxon>
        <taxon>metagenomes</taxon>
        <taxon>organismal metagenomes</taxon>
    </lineage>
</organism>